<dbReference type="Proteomes" id="UP000238314">
    <property type="component" value="Unassembled WGS sequence"/>
</dbReference>
<evidence type="ECO:0000313" key="4">
    <source>
        <dbReference type="Proteomes" id="UP000238314"/>
    </source>
</evidence>
<dbReference type="RefSeq" id="WP_076451769.1">
    <property type="nucleotide sequence ID" value="NZ_FTOJ01000005.1"/>
</dbReference>
<reference evidence="1 4" key="1">
    <citation type="submission" date="2016-11" db="EMBL/GenBank/DDBJ databases">
        <title>Whole genomes of Flavobacteriaceae.</title>
        <authorList>
            <person name="Stine C."/>
            <person name="Li C."/>
            <person name="Tadesse D."/>
        </authorList>
    </citation>
    <scope>NUCLEOTIDE SEQUENCE [LARGE SCALE GENOMIC DNA]</scope>
    <source>
        <strain evidence="1 4">DSM 21068</strain>
    </source>
</reference>
<evidence type="ECO:0000313" key="3">
    <source>
        <dbReference type="Proteomes" id="UP000186246"/>
    </source>
</evidence>
<proteinExistence type="predicted"/>
<name>A0A1N7MPW3_9FLAO</name>
<dbReference type="Proteomes" id="UP000186246">
    <property type="component" value="Unassembled WGS sequence"/>
</dbReference>
<accession>A0A1N7MPW3</accession>
<protein>
    <submittedName>
        <fullName evidence="2">Uncharacterized protein</fullName>
    </submittedName>
</protein>
<sequence>MPYKRNSDKSNIQSIFDDLGGTCSTKHATLRKLALENNQQDVKLILGIFKMDAKYTSKIKNTLQKYNLNYIPEAHNYLKIDDEYYDFTNPNSNYTQFKHKLLIEKEIEYSEIAEVKVIFHKYFLEKWIVDENIPFNLDEIWNIREQCIKDLQQWDKIEIQNTSPVCFANRTDLRED</sequence>
<evidence type="ECO:0000313" key="1">
    <source>
        <dbReference type="EMBL" id="PQA93422.1"/>
    </source>
</evidence>
<organism evidence="2 3">
    <name type="scientific">Chryseobacterium piscicola</name>
    <dbReference type="NCBI Taxonomy" id="551459"/>
    <lineage>
        <taxon>Bacteria</taxon>
        <taxon>Pseudomonadati</taxon>
        <taxon>Bacteroidota</taxon>
        <taxon>Flavobacteriia</taxon>
        <taxon>Flavobacteriales</taxon>
        <taxon>Weeksellaceae</taxon>
        <taxon>Chryseobacterium group</taxon>
        <taxon>Chryseobacterium</taxon>
    </lineage>
</organism>
<dbReference type="EMBL" id="FTOJ01000005">
    <property type="protein sequence ID" value="SIS87971.1"/>
    <property type="molecule type" value="Genomic_DNA"/>
</dbReference>
<reference evidence="2" key="2">
    <citation type="submission" date="2017-01" db="EMBL/GenBank/DDBJ databases">
        <authorList>
            <person name="Mah S.A."/>
            <person name="Swanson W.J."/>
            <person name="Moy G.W."/>
            <person name="Vacquier V.D."/>
        </authorList>
    </citation>
    <scope>NUCLEOTIDE SEQUENCE [LARGE SCALE GENOMIC DNA]</scope>
    <source>
        <strain evidence="2">DSM 21068</strain>
    </source>
</reference>
<dbReference type="STRING" id="551459.SAMN05421796_105104"/>
<evidence type="ECO:0000313" key="2">
    <source>
        <dbReference type="EMBL" id="SIS87971.1"/>
    </source>
</evidence>
<reference evidence="3" key="3">
    <citation type="submission" date="2017-01" db="EMBL/GenBank/DDBJ databases">
        <authorList>
            <person name="Varghese N."/>
            <person name="Submissions S."/>
        </authorList>
    </citation>
    <scope>NUCLEOTIDE SEQUENCE [LARGE SCALE GENOMIC DNA]</scope>
    <source>
        <strain evidence="3">DSM 21068</strain>
    </source>
</reference>
<gene>
    <name evidence="1" type="ORF">B0A70_09720</name>
    <name evidence="2" type="ORF">SAMN05421796_105104</name>
</gene>
<keyword evidence="4" id="KW-1185">Reference proteome</keyword>
<dbReference type="AlphaFoldDB" id="A0A1N7MPW3"/>
<dbReference type="EMBL" id="MUGO01000013">
    <property type="protein sequence ID" value="PQA93422.1"/>
    <property type="molecule type" value="Genomic_DNA"/>
</dbReference>